<name>A0A9W4SG56_9GLOM</name>
<dbReference type="InterPro" id="IPR006597">
    <property type="entry name" value="Sel1-like"/>
</dbReference>
<feature type="domain" description="Protein kinase" evidence="3">
    <location>
        <begin position="1039"/>
        <end position="1345"/>
    </location>
</feature>
<dbReference type="PANTHER" id="PTHR44329:SF298">
    <property type="entry name" value="MIXED LINEAGE KINASE DOMAIN-LIKE PROTEIN"/>
    <property type="match status" value="1"/>
</dbReference>
<organism evidence="4 5">
    <name type="scientific">Funneliformis geosporum</name>
    <dbReference type="NCBI Taxonomy" id="1117311"/>
    <lineage>
        <taxon>Eukaryota</taxon>
        <taxon>Fungi</taxon>
        <taxon>Fungi incertae sedis</taxon>
        <taxon>Mucoromycota</taxon>
        <taxon>Glomeromycotina</taxon>
        <taxon>Glomeromycetes</taxon>
        <taxon>Glomerales</taxon>
        <taxon>Glomeraceae</taxon>
        <taxon>Funneliformis</taxon>
    </lineage>
</organism>
<dbReference type="InterPro" id="IPR036537">
    <property type="entry name" value="Adaptor_Cbl_N_dom_sf"/>
</dbReference>
<dbReference type="OrthoDB" id="2384430at2759"/>
<dbReference type="EMBL" id="CAMKVN010000427">
    <property type="protein sequence ID" value="CAI2167819.1"/>
    <property type="molecule type" value="Genomic_DNA"/>
</dbReference>
<dbReference type="PANTHER" id="PTHR44329">
    <property type="entry name" value="SERINE/THREONINE-PROTEIN KINASE TNNI3K-RELATED"/>
    <property type="match status" value="1"/>
</dbReference>
<proteinExistence type="predicted"/>
<evidence type="ECO:0000256" key="1">
    <source>
        <dbReference type="ARBA" id="ARBA00022741"/>
    </source>
</evidence>
<dbReference type="SUPFAM" id="SSF56112">
    <property type="entry name" value="Protein kinase-like (PK-like)"/>
    <property type="match status" value="2"/>
</dbReference>
<keyword evidence="5" id="KW-1185">Reference proteome</keyword>
<dbReference type="InterPro" id="IPR051681">
    <property type="entry name" value="Ser/Thr_Kinases-Pseudokinases"/>
</dbReference>
<dbReference type="CDD" id="cd21037">
    <property type="entry name" value="MLKL_NTD"/>
    <property type="match status" value="2"/>
</dbReference>
<dbReference type="InterPro" id="IPR000719">
    <property type="entry name" value="Prot_kinase_dom"/>
</dbReference>
<dbReference type="InterPro" id="IPR001245">
    <property type="entry name" value="Ser-Thr/Tyr_kinase_cat_dom"/>
</dbReference>
<protein>
    <submittedName>
        <fullName evidence="4">2839_t:CDS:1</fullName>
    </submittedName>
</protein>
<keyword evidence="2" id="KW-0067">ATP-binding</keyword>
<sequence length="1539" mass="178075">MNSPSYQQDDIEVSSELNKMSLDNIMDMDDCEKTSELEQGFGSIARSTAKGALCIAQNFEAFSPYIKVFLALGRDIITLYEKAEHHKELCSSLLQRCNCAMATVKDLFIRKTENKNFFSKPENLHLFQEFIACIKRIRNFIGEISQLSKFKKFFFTNNIGETFQNLIAEFDGFMNSLNFTFTIQSNNNLATMKNDMKQIMEKLSFYDVPNDKQSQQNFFNDVNSVAGSAQEFKRQTRKNKTLDSSEVKILDENEPLLSGNQYQKTSVCPTKKIEKRINDGIDYSFKEFSNTASDQTQIEIRRQVNILKKLKNANHIIRFFGVAQENSKFYLITEWMEHGNLQEYYTNFKEMMTWVTKIRFALDICCGISYLNDCEILHRDIQSANILINTDQKAKIANFGLSRKFSELTRNISPNIENVRYMAPEKLSIIENDRKKSTSTTVPPYDSKCEIYSIGALLWEIAELKKPHSDLNKSDVLLGIRERVNDRYCLPFSDEVPPKWKALVKDDYAGEPEVTLSMDYQSPLPSSFVTITILPISDAIRTHKSKTGNKQLAWQSFKYHSSTNIEAKYWLGYYYYHHGEIIPELKQIDKEERIRMSIEIFKETADKGNPSAQLRYGLCLMNGEGVDENFVEAFRYLKDSANQGNTTAMYIIGKAYWNGGVIIQDKEQGTKYLKCAALENHPKAKEMYIIIMYNFNFLPNKKKRSTNDDQSTNTEREPKVPRINILRTDDLIMDVDANSTPSLSPYHSSCPSPSNPSPSNPVLTYNDQFNYWNPQDYNSLQYYQYNQPEMNPFFPANYMTSQDDNGVSGALNRMTIGETNEAASEICVTGTVATLKGACSVAQNFETFIPFVTIFLKLGEEIINLYDKAKHNKELCGILLQRCNGAMAAVRDLDMRKTENAEFFSKQENLNLFKQFIKCMEKIKKFILRVSKLHKLIKYLWACSIEQDLTNLITEFDGYMRNLNFSFIVQSRDELGIIKGYVGQIKELLFNVYGVSDNNYQDFLKNMNSITVKNIEFQRQERQDKSNVIINSSEVITNLERNEPLLDGRLYDKAMLTRSKRIEKRLSVTNCTEVSFKEFSNTNAAASSETGNGQSHHQTQTQAPIQIEIRKQVNILKELKDSDHIIRFFGVAQEDSKFYLVTEWMEHGNLFEYYTTFKDNMNWETKIRFALDICRGVAYLHECKILHHDIQSANILVNKYHKVRIANFGLSKKFSDITRNISHNLENIRYMAPEKLLLDNEENNNDFKKKSVSYDAKCEVYSVGALLWEIAELKKPHSDLDKSELLGSIRKRVRERINESFSDDVPVEWRQIVSRAMEYLPTWRPNISDICRDFYKLNEHYSEFYSRNNYYIENTEDYKSFNSRNYKTSSSVTINILSVNDAIREHKSNDGNRQLAWDSFKYHSSTNIEAKYWLGYYYYHHGKDIPELQSIREPERIKMAVDIFKETADRGNPSAQLRYGICLWKGEGIPANSLEASRYLKYAADSGNSTAMYIIGKAYWNGGNGIGQDKEQGARYLRDAALHDHPKAIEMCNKYKIMV</sequence>
<accession>A0A9W4SG56</accession>
<dbReference type="Pfam" id="PF07714">
    <property type="entry name" value="PK_Tyr_Ser-Thr"/>
    <property type="match status" value="2"/>
</dbReference>
<dbReference type="GO" id="GO:0007166">
    <property type="term" value="P:cell surface receptor signaling pathway"/>
    <property type="evidence" value="ECO:0007669"/>
    <property type="project" value="InterPro"/>
</dbReference>
<evidence type="ECO:0000313" key="4">
    <source>
        <dbReference type="EMBL" id="CAI2167819.1"/>
    </source>
</evidence>
<dbReference type="Proteomes" id="UP001153678">
    <property type="component" value="Unassembled WGS sequence"/>
</dbReference>
<evidence type="ECO:0000313" key="5">
    <source>
        <dbReference type="Proteomes" id="UP001153678"/>
    </source>
</evidence>
<gene>
    <name evidence="4" type="ORF">FWILDA_LOCUS3271</name>
</gene>
<comment type="caution">
    <text evidence="4">The sequence shown here is derived from an EMBL/GenBank/DDBJ whole genome shotgun (WGS) entry which is preliminary data.</text>
</comment>
<evidence type="ECO:0000259" key="3">
    <source>
        <dbReference type="PROSITE" id="PS50011"/>
    </source>
</evidence>
<dbReference type="SUPFAM" id="SSF81901">
    <property type="entry name" value="HCP-like"/>
    <property type="match status" value="2"/>
</dbReference>
<dbReference type="Gene3D" id="1.25.40.10">
    <property type="entry name" value="Tetratricopeptide repeat domain"/>
    <property type="match status" value="2"/>
</dbReference>
<dbReference type="Gene3D" id="1.20.930.20">
    <property type="entry name" value="Adaptor protein Cbl, N-terminal domain"/>
    <property type="match status" value="2"/>
</dbReference>
<reference evidence="4" key="1">
    <citation type="submission" date="2022-08" db="EMBL/GenBank/DDBJ databases">
        <authorList>
            <person name="Kallberg Y."/>
            <person name="Tangrot J."/>
            <person name="Rosling A."/>
        </authorList>
    </citation>
    <scope>NUCLEOTIDE SEQUENCE</scope>
    <source>
        <strain evidence="4">Wild A</strain>
    </source>
</reference>
<dbReference type="Gene3D" id="1.10.510.10">
    <property type="entry name" value="Transferase(Phosphotransferase) domain 1"/>
    <property type="match status" value="2"/>
</dbReference>
<feature type="domain" description="Protein kinase" evidence="3">
    <location>
        <begin position="250"/>
        <end position="529"/>
    </location>
</feature>
<dbReference type="InterPro" id="IPR011009">
    <property type="entry name" value="Kinase-like_dom_sf"/>
</dbReference>
<dbReference type="InterPro" id="IPR059179">
    <property type="entry name" value="MLKL-like_MCAfunc"/>
</dbReference>
<evidence type="ECO:0000256" key="2">
    <source>
        <dbReference type="ARBA" id="ARBA00022840"/>
    </source>
</evidence>
<dbReference type="PROSITE" id="PS50011">
    <property type="entry name" value="PROTEIN_KINASE_DOM"/>
    <property type="match status" value="2"/>
</dbReference>
<dbReference type="GO" id="GO:0097527">
    <property type="term" value="P:necroptotic signaling pathway"/>
    <property type="evidence" value="ECO:0007669"/>
    <property type="project" value="TreeGrafter"/>
</dbReference>
<keyword evidence="1" id="KW-0547">Nucleotide-binding</keyword>
<dbReference type="GO" id="GO:0004672">
    <property type="term" value="F:protein kinase activity"/>
    <property type="evidence" value="ECO:0007669"/>
    <property type="project" value="InterPro"/>
</dbReference>
<dbReference type="SMART" id="SM00671">
    <property type="entry name" value="SEL1"/>
    <property type="match status" value="4"/>
</dbReference>
<dbReference type="InterPro" id="IPR011990">
    <property type="entry name" value="TPR-like_helical_dom_sf"/>
</dbReference>
<dbReference type="Pfam" id="PF08238">
    <property type="entry name" value="Sel1"/>
    <property type="match status" value="6"/>
</dbReference>
<dbReference type="GO" id="GO:0005524">
    <property type="term" value="F:ATP binding"/>
    <property type="evidence" value="ECO:0007669"/>
    <property type="project" value="UniProtKB-KW"/>
</dbReference>